<evidence type="ECO:0000259" key="1">
    <source>
        <dbReference type="Pfam" id="PF13020"/>
    </source>
</evidence>
<dbReference type="InterPro" id="IPR024975">
    <property type="entry name" value="NOV_C"/>
</dbReference>
<dbReference type="AlphaFoldDB" id="X1RVC8"/>
<name>X1RVC8_9ZZZZ</name>
<dbReference type="InterPro" id="IPR011335">
    <property type="entry name" value="Restrct_endonuc-II-like"/>
</dbReference>
<proteinExistence type="predicted"/>
<dbReference type="SUPFAM" id="SSF52980">
    <property type="entry name" value="Restriction endonuclease-like"/>
    <property type="match status" value="1"/>
</dbReference>
<dbReference type="Pfam" id="PF13020">
    <property type="entry name" value="NOV_C"/>
    <property type="match status" value="1"/>
</dbReference>
<evidence type="ECO:0000313" key="2">
    <source>
        <dbReference type="EMBL" id="GAI67145.1"/>
    </source>
</evidence>
<protein>
    <recommendedName>
        <fullName evidence="1">Protein NO VEIN C-terminal domain-containing protein</fullName>
    </recommendedName>
</protein>
<dbReference type="EMBL" id="BARW01003452">
    <property type="protein sequence ID" value="GAI67145.1"/>
    <property type="molecule type" value="Genomic_DNA"/>
</dbReference>
<sequence>SGPNLVIDVDAELDDRIRDVYEDEEQEKSGQGRVITPVVRSAIEKRAMVVAASYYKRKGYNVIDLSKRQPFDLLCKRAKRRIYVEVKGSQNRLERIFVTENEIRHAKKYTKYSALFLVGNINIKGKGKSTTGYGGKIKIIFPWRIVKSKLKALTYIYTL</sequence>
<comment type="caution">
    <text evidence="2">The sequence shown here is derived from an EMBL/GenBank/DDBJ whole genome shotgun (WGS) entry which is preliminary data.</text>
</comment>
<feature type="domain" description="Protein NO VEIN C-terminal" evidence="1">
    <location>
        <begin position="43"/>
        <end position="122"/>
    </location>
</feature>
<feature type="non-terminal residue" evidence="2">
    <location>
        <position position="1"/>
    </location>
</feature>
<accession>X1RVC8</accession>
<organism evidence="2">
    <name type="scientific">marine sediment metagenome</name>
    <dbReference type="NCBI Taxonomy" id="412755"/>
    <lineage>
        <taxon>unclassified sequences</taxon>
        <taxon>metagenomes</taxon>
        <taxon>ecological metagenomes</taxon>
    </lineage>
</organism>
<reference evidence="2" key="1">
    <citation type="journal article" date="2014" name="Front. Microbiol.">
        <title>High frequency of phylogenetically diverse reductive dehalogenase-homologous genes in deep subseafloor sedimentary metagenomes.</title>
        <authorList>
            <person name="Kawai M."/>
            <person name="Futagami T."/>
            <person name="Toyoda A."/>
            <person name="Takaki Y."/>
            <person name="Nishi S."/>
            <person name="Hori S."/>
            <person name="Arai W."/>
            <person name="Tsubouchi T."/>
            <person name="Morono Y."/>
            <person name="Uchiyama I."/>
            <person name="Ito T."/>
            <person name="Fujiyama A."/>
            <person name="Inagaki F."/>
            <person name="Takami H."/>
        </authorList>
    </citation>
    <scope>NUCLEOTIDE SEQUENCE</scope>
    <source>
        <strain evidence="2">Expedition CK06-06</strain>
    </source>
</reference>
<gene>
    <name evidence="2" type="ORF">S12H4_08797</name>
</gene>